<evidence type="ECO:0000313" key="1">
    <source>
        <dbReference type="EMBL" id="TFK58597.1"/>
    </source>
</evidence>
<name>A0ACD3A135_9AGAR</name>
<accession>A0ACD3A135</accession>
<proteinExistence type="predicted"/>
<dbReference type="EMBL" id="ML209283">
    <property type="protein sequence ID" value="TFK58597.1"/>
    <property type="molecule type" value="Genomic_DNA"/>
</dbReference>
<organism evidence="1 2">
    <name type="scientific">Pluteus cervinus</name>
    <dbReference type="NCBI Taxonomy" id="181527"/>
    <lineage>
        <taxon>Eukaryota</taxon>
        <taxon>Fungi</taxon>
        <taxon>Dikarya</taxon>
        <taxon>Basidiomycota</taxon>
        <taxon>Agaricomycotina</taxon>
        <taxon>Agaricomycetes</taxon>
        <taxon>Agaricomycetidae</taxon>
        <taxon>Agaricales</taxon>
        <taxon>Pluteineae</taxon>
        <taxon>Pluteaceae</taxon>
        <taxon>Pluteus</taxon>
    </lineage>
</organism>
<reference evidence="1 2" key="1">
    <citation type="journal article" date="2019" name="Nat. Ecol. Evol.">
        <title>Megaphylogeny resolves global patterns of mushroom evolution.</title>
        <authorList>
            <person name="Varga T."/>
            <person name="Krizsan K."/>
            <person name="Foldi C."/>
            <person name="Dima B."/>
            <person name="Sanchez-Garcia M."/>
            <person name="Sanchez-Ramirez S."/>
            <person name="Szollosi G.J."/>
            <person name="Szarkandi J.G."/>
            <person name="Papp V."/>
            <person name="Albert L."/>
            <person name="Andreopoulos W."/>
            <person name="Angelini C."/>
            <person name="Antonin V."/>
            <person name="Barry K.W."/>
            <person name="Bougher N.L."/>
            <person name="Buchanan P."/>
            <person name="Buyck B."/>
            <person name="Bense V."/>
            <person name="Catcheside P."/>
            <person name="Chovatia M."/>
            <person name="Cooper J."/>
            <person name="Damon W."/>
            <person name="Desjardin D."/>
            <person name="Finy P."/>
            <person name="Geml J."/>
            <person name="Haridas S."/>
            <person name="Hughes K."/>
            <person name="Justo A."/>
            <person name="Karasinski D."/>
            <person name="Kautmanova I."/>
            <person name="Kiss B."/>
            <person name="Kocsube S."/>
            <person name="Kotiranta H."/>
            <person name="LaButti K.M."/>
            <person name="Lechner B.E."/>
            <person name="Liimatainen K."/>
            <person name="Lipzen A."/>
            <person name="Lukacs Z."/>
            <person name="Mihaltcheva S."/>
            <person name="Morgado L.N."/>
            <person name="Niskanen T."/>
            <person name="Noordeloos M.E."/>
            <person name="Ohm R.A."/>
            <person name="Ortiz-Santana B."/>
            <person name="Ovrebo C."/>
            <person name="Racz N."/>
            <person name="Riley R."/>
            <person name="Savchenko A."/>
            <person name="Shiryaev A."/>
            <person name="Soop K."/>
            <person name="Spirin V."/>
            <person name="Szebenyi C."/>
            <person name="Tomsovsky M."/>
            <person name="Tulloss R.E."/>
            <person name="Uehling J."/>
            <person name="Grigoriev I.V."/>
            <person name="Vagvolgyi C."/>
            <person name="Papp T."/>
            <person name="Martin F.M."/>
            <person name="Miettinen O."/>
            <person name="Hibbett D.S."/>
            <person name="Nagy L.G."/>
        </authorList>
    </citation>
    <scope>NUCLEOTIDE SEQUENCE [LARGE SCALE GENOMIC DNA]</scope>
    <source>
        <strain evidence="1 2">NL-1719</strain>
    </source>
</reference>
<keyword evidence="2" id="KW-1185">Reference proteome</keyword>
<gene>
    <name evidence="1" type="ORF">BDN72DRAFT_906595</name>
</gene>
<protein>
    <submittedName>
        <fullName evidence="1">Uncharacterized protein</fullName>
    </submittedName>
</protein>
<dbReference type="Proteomes" id="UP000308600">
    <property type="component" value="Unassembled WGS sequence"/>
</dbReference>
<evidence type="ECO:0000313" key="2">
    <source>
        <dbReference type="Proteomes" id="UP000308600"/>
    </source>
</evidence>
<sequence length="209" mass="23425">MSGRLTTLSNRKLHTRQTYTIDAKPRIGKKRPGGEHIQQGDAKRYRQLQERLSHLENPLVGGDDRTPLDISMVDPEDVSSGEFADLHELTEQVPSQSNLQKKPTYKPTPPVLTAKDISNRQFDNWMKILPDLIEPLVEYVASSLGKVSPGMGDSDFICTKDGCKQTKHVVLCAYLTHFNTINILLCACHSVAQVLISRGLFPAFRVRTK</sequence>